<dbReference type="AlphaFoldDB" id="A0AAV2ID00"/>
<dbReference type="GO" id="GO:0061578">
    <property type="term" value="F:K63-linked deubiquitinase activity"/>
    <property type="evidence" value="ECO:0007669"/>
    <property type="project" value="InterPro"/>
</dbReference>
<evidence type="ECO:0000256" key="5">
    <source>
        <dbReference type="ARBA" id="ARBA00022786"/>
    </source>
</evidence>
<evidence type="ECO:0000256" key="6">
    <source>
        <dbReference type="ARBA" id="ARBA00022801"/>
    </source>
</evidence>
<feature type="domain" description="MPN" evidence="10">
    <location>
        <begin position="374"/>
        <end position="503"/>
    </location>
</feature>
<keyword evidence="3" id="KW-0645">Protease</keyword>
<dbReference type="EMBL" id="CAXITT010000629">
    <property type="protein sequence ID" value="CAL1544564.1"/>
    <property type="molecule type" value="Genomic_DNA"/>
</dbReference>
<dbReference type="GO" id="GO:0070536">
    <property type="term" value="P:protein K63-linked deubiquitination"/>
    <property type="evidence" value="ECO:0007669"/>
    <property type="project" value="InterPro"/>
</dbReference>
<dbReference type="GO" id="GO:0006508">
    <property type="term" value="P:proteolysis"/>
    <property type="evidence" value="ECO:0007669"/>
    <property type="project" value="UniProtKB-KW"/>
</dbReference>
<dbReference type="SUPFAM" id="SSF140856">
    <property type="entry name" value="USP8 N-terminal domain-like"/>
    <property type="match status" value="1"/>
</dbReference>
<dbReference type="SUPFAM" id="SSF102712">
    <property type="entry name" value="JAB1/MPN domain"/>
    <property type="match status" value="1"/>
</dbReference>
<keyword evidence="5" id="KW-0833">Ubl conjugation pathway</keyword>
<dbReference type="GO" id="GO:0016020">
    <property type="term" value="C:membrane"/>
    <property type="evidence" value="ECO:0007669"/>
    <property type="project" value="TreeGrafter"/>
</dbReference>
<evidence type="ECO:0000256" key="2">
    <source>
        <dbReference type="ARBA" id="ARBA00010981"/>
    </source>
</evidence>
<feature type="non-terminal residue" evidence="11">
    <location>
        <position position="1"/>
    </location>
</feature>
<reference evidence="11 12" key="1">
    <citation type="submission" date="2024-04" db="EMBL/GenBank/DDBJ databases">
        <authorList>
            <consortium name="Genoscope - CEA"/>
            <person name="William W."/>
        </authorList>
    </citation>
    <scope>NUCLEOTIDE SEQUENCE [LARGE SCALE GENOMIC DNA]</scope>
</reference>
<feature type="region of interest" description="Disordered" evidence="9">
    <location>
        <begin position="206"/>
        <end position="238"/>
    </location>
</feature>
<evidence type="ECO:0000256" key="9">
    <source>
        <dbReference type="SAM" id="MobiDB-lite"/>
    </source>
</evidence>
<accession>A0AAV2ID00</accession>
<evidence type="ECO:0000313" key="11">
    <source>
        <dbReference type="EMBL" id="CAL1544564.1"/>
    </source>
</evidence>
<dbReference type="Gene3D" id="3.40.140.10">
    <property type="entry name" value="Cytidine Deaminase, domain 2"/>
    <property type="match status" value="1"/>
</dbReference>
<dbReference type="CDD" id="cd22265">
    <property type="entry name" value="UDM1_RNF168"/>
    <property type="match status" value="1"/>
</dbReference>
<dbReference type="Proteomes" id="UP001497497">
    <property type="component" value="Unassembled WGS sequence"/>
</dbReference>
<dbReference type="Gene3D" id="1.20.58.80">
    <property type="entry name" value="Phosphotransferase system, lactose/cellobiose-type IIA subunit"/>
    <property type="match status" value="1"/>
</dbReference>
<dbReference type="PROSITE" id="PS50249">
    <property type="entry name" value="MPN"/>
    <property type="match status" value="1"/>
</dbReference>
<dbReference type="InterPro" id="IPR000555">
    <property type="entry name" value="JAMM/MPN+_dom"/>
</dbReference>
<keyword evidence="12" id="KW-1185">Reference proteome</keyword>
<organism evidence="11 12">
    <name type="scientific">Lymnaea stagnalis</name>
    <name type="common">Great pond snail</name>
    <name type="synonym">Helix stagnalis</name>
    <dbReference type="NCBI Taxonomy" id="6523"/>
    <lineage>
        <taxon>Eukaryota</taxon>
        <taxon>Metazoa</taxon>
        <taxon>Spiralia</taxon>
        <taxon>Lophotrochozoa</taxon>
        <taxon>Mollusca</taxon>
        <taxon>Gastropoda</taxon>
        <taxon>Heterobranchia</taxon>
        <taxon>Euthyneura</taxon>
        <taxon>Panpulmonata</taxon>
        <taxon>Hygrophila</taxon>
        <taxon>Lymnaeoidea</taxon>
        <taxon>Lymnaeidae</taxon>
        <taxon>Lymnaea</taxon>
    </lineage>
</organism>
<dbReference type="GO" id="GO:0140492">
    <property type="term" value="F:metal-dependent deubiquitinase activity"/>
    <property type="evidence" value="ECO:0007669"/>
    <property type="project" value="InterPro"/>
</dbReference>
<dbReference type="InterPro" id="IPR015063">
    <property type="entry name" value="USP8_dimer"/>
</dbReference>
<name>A0AAV2ID00_LYMST</name>
<comment type="caution">
    <text evidence="11">The sequence shown here is derived from an EMBL/GenBank/DDBJ whole genome shotgun (WGS) entry which is preliminary data.</text>
</comment>
<dbReference type="SMART" id="SM00232">
    <property type="entry name" value="JAB_MPN"/>
    <property type="match status" value="1"/>
</dbReference>
<dbReference type="PANTHER" id="PTHR12947:SF13">
    <property type="entry name" value="FI19924P1"/>
    <property type="match status" value="1"/>
</dbReference>
<evidence type="ECO:0000256" key="1">
    <source>
        <dbReference type="ARBA" id="ARBA00001947"/>
    </source>
</evidence>
<gene>
    <name evidence="11" type="ORF">GSLYS_00018077001</name>
</gene>
<comment type="cofactor">
    <cofactor evidence="1">
        <name>Zn(2+)</name>
        <dbReference type="ChEBI" id="CHEBI:29105"/>
    </cofactor>
</comment>
<dbReference type="InterPro" id="IPR044098">
    <property type="entry name" value="STAMBP/STALP-like_MPN"/>
</dbReference>
<dbReference type="Pfam" id="PF08969">
    <property type="entry name" value="USP8_dimer"/>
    <property type="match status" value="1"/>
</dbReference>
<dbReference type="CDD" id="cd08066">
    <property type="entry name" value="MPN_AMSH_like"/>
    <property type="match status" value="1"/>
</dbReference>
<feature type="compositionally biased region" description="Polar residues" evidence="9">
    <location>
        <begin position="304"/>
        <end position="315"/>
    </location>
</feature>
<proteinExistence type="inferred from homology"/>
<protein>
    <recommendedName>
        <fullName evidence="10">MPN domain-containing protein</fullName>
    </recommendedName>
</protein>
<feature type="compositionally biased region" description="Basic and acidic residues" evidence="9">
    <location>
        <begin position="252"/>
        <end position="265"/>
    </location>
</feature>
<evidence type="ECO:0000313" key="12">
    <source>
        <dbReference type="Proteomes" id="UP001497497"/>
    </source>
</evidence>
<dbReference type="PANTHER" id="PTHR12947">
    <property type="entry name" value="AMSH-LIKE PROTEASE"/>
    <property type="match status" value="1"/>
</dbReference>
<evidence type="ECO:0000256" key="8">
    <source>
        <dbReference type="ARBA" id="ARBA00023049"/>
    </source>
</evidence>
<keyword evidence="7" id="KW-0862">Zinc</keyword>
<feature type="non-terminal residue" evidence="11">
    <location>
        <position position="525"/>
    </location>
</feature>
<evidence type="ECO:0000256" key="3">
    <source>
        <dbReference type="ARBA" id="ARBA00022670"/>
    </source>
</evidence>
<evidence type="ECO:0000256" key="7">
    <source>
        <dbReference type="ARBA" id="ARBA00022833"/>
    </source>
</evidence>
<dbReference type="Pfam" id="PF01398">
    <property type="entry name" value="JAB"/>
    <property type="match status" value="1"/>
</dbReference>
<dbReference type="GO" id="GO:0005768">
    <property type="term" value="C:endosome"/>
    <property type="evidence" value="ECO:0007669"/>
    <property type="project" value="TreeGrafter"/>
</dbReference>
<dbReference type="GO" id="GO:0046872">
    <property type="term" value="F:metal ion binding"/>
    <property type="evidence" value="ECO:0007669"/>
    <property type="project" value="UniProtKB-KW"/>
</dbReference>
<evidence type="ECO:0000256" key="4">
    <source>
        <dbReference type="ARBA" id="ARBA00022723"/>
    </source>
</evidence>
<comment type="similarity">
    <text evidence="2">Belongs to the peptidase M67C family.</text>
</comment>
<keyword evidence="4" id="KW-0479">Metal-binding</keyword>
<keyword evidence="8" id="KW-0482">Metalloprotease</keyword>
<feature type="region of interest" description="Disordered" evidence="9">
    <location>
        <begin position="252"/>
        <end position="320"/>
    </location>
</feature>
<dbReference type="InterPro" id="IPR037518">
    <property type="entry name" value="MPN"/>
</dbReference>
<evidence type="ECO:0000259" key="10">
    <source>
        <dbReference type="PROSITE" id="PS50249"/>
    </source>
</evidence>
<sequence length="525" mass="59803">KIKSKSSIYIVVAYYWLTTVNTNPFFSSGSVWNFKKMTTKLPRQASLSSSRSDPSQRIKVLIEYGSKVEVDKTLAVKLYFRSGREMLRMANMFCDEGQLESAFILYYKFITLFLEKLPLHQDYRNAPPEELADFKRKVKKVFPLAEEIKSQLKKRYVEEEKLFIEEQVGIYIYAFLEYVCDYVIGTLSWAMIIQLEEQRAIAEEERRKAKEQQERQDAEMAKKLQEEEEAEVRSEQEEKYWQLRKQEEEKMKERQKNEAVDDKYSEAVSQGIGADTSAPGSDGSGGQVVSQDGEASSLPPPPSYSQFLSDISKNPPQIPDRDLKKKLVINEGENANISTNKPIVPAVDRSKKPSIDHHLSLGEYGGLTDGQLRNIIVPSVLMGKFLAAAEKNTAVEAETMGILCGKMSQGKFRVTNLFIPQQKGGHDSCDMENEEELIYYQDEHNLITLGWIHTHPTQTAFLSSVDLHSHFPWQKMMPEAIAIVCSPKFQESGIFKLTDHGLDVIGSCQQKGFHPHSKDPPLFEV</sequence>
<keyword evidence="6" id="KW-0378">Hydrolase</keyword>